<keyword evidence="3" id="KW-1185">Reference proteome</keyword>
<gene>
    <name evidence="2" type="ORF">FD20_GL000895</name>
</gene>
<dbReference type="InterPro" id="IPR011249">
    <property type="entry name" value="Metalloenz_LuxS/M16"/>
</dbReference>
<evidence type="ECO:0000313" key="3">
    <source>
        <dbReference type="Proteomes" id="UP000051155"/>
    </source>
</evidence>
<name>A0A0R1Q2D6_9LACO</name>
<dbReference type="InterPro" id="IPR050361">
    <property type="entry name" value="MPP/UQCRC_Complex"/>
</dbReference>
<evidence type="ECO:0000313" key="2">
    <source>
        <dbReference type="EMBL" id="KRL38823.1"/>
    </source>
</evidence>
<comment type="caution">
    <text evidence="2">The sequence shown here is derived from an EMBL/GenBank/DDBJ whole genome shotgun (WGS) entry which is preliminary data.</text>
</comment>
<protein>
    <submittedName>
        <fullName evidence="2">Peptidase</fullName>
    </submittedName>
</protein>
<dbReference type="GO" id="GO:0046872">
    <property type="term" value="F:metal ion binding"/>
    <property type="evidence" value="ECO:0007669"/>
    <property type="project" value="InterPro"/>
</dbReference>
<evidence type="ECO:0000259" key="1">
    <source>
        <dbReference type="Pfam" id="PF05193"/>
    </source>
</evidence>
<dbReference type="PANTHER" id="PTHR11851:SF186">
    <property type="entry name" value="INACTIVE METALLOPROTEASE YMFF-RELATED"/>
    <property type="match status" value="1"/>
</dbReference>
<dbReference type="AlphaFoldDB" id="A0A0R1Q2D6"/>
<accession>A0A0R1Q2D6</accession>
<dbReference type="PATRIC" id="fig|1423812.3.peg.960"/>
<dbReference type="PANTHER" id="PTHR11851">
    <property type="entry name" value="METALLOPROTEASE"/>
    <property type="match status" value="1"/>
</dbReference>
<proteinExistence type="predicted"/>
<feature type="domain" description="Peptidase M16 C-terminal" evidence="1">
    <location>
        <begin position="171"/>
        <end position="346"/>
    </location>
</feature>
<dbReference type="NCBIfam" id="NF047422">
    <property type="entry name" value="YfmF_fam"/>
    <property type="match status" value="1"/>
</dbReference>
<dbReference type="SUPFAM" id="SSF63411">
    <property type="entry name" value="LuxS/MPP-like metallohydrolase"/>
    <property type="match status" value="2"/>
</dbReference>
<dbReference type="Pfam" id="PF05193">
    <property type="entry name" value="Peptidase_M16_C"/>
    <property type="match status" value="1"/>
</dbReference>
<dbReference type="STRING" id="1423812.FD20_GL000895"/>
<dbReference type="InterPro" id="IPR007863">
    <property type="entry name" value="Peptidase_M16_C"/>
</dbReference>
<reference evidence="2 3" key="1">
    <citation type="journal article" date="2015" name="Genome Announc.">
        <title>Expanding the biotechnology potential of lactobacilli through comparative genomics of 213 strains and associated genera.</title>
        <authorList>
            <person name="Sun Z."/>
            <person name="Harris H.M."/>
            <person name="McCann A."/>
            <person name="Guo C."/>
            <person name="Argimon S."/>
            <person name="Zhang W."/>
            <person name="Yang X."/>
            <person name="Jeffery I.B."/>
            <person name="Cooney J.C."/>
            <person name="Kagawa T.F."/>
            <person name="Liu W."/>
            <person name="Song Y."/>
            <person name="Salvetti E."/>
            <person name="Wrobel A."/>
            <person name="Rasinkangas P."/>
            <person name="Parkhill J."/>
            <person name="Rea M.C."/>
            <person name="O'Sullivan O."/>
            <person name="Ritari J."/>
            <person name="Douillard F.P."/>
            <person name="Paul Ross R."/>
            <person name="Yang R."/>
            <person name="Briner A.E."/>
            <person name="Felis G.E."/>
            <person name="de Vos W.M."/>
            <person name="Barrangou R."/>
            <person name="Klaenhammer T.R."/>
            <person name="Caufield P.W."/>
            <person name="Cui Y."/>
            <person name="Zhang H."/>
            <person name="O'Toole P.W."/>
        </authorList>
    </citation>
    <scope>NUCLEOTIDE SEQUENCE [LARGE SCALE GENOMIC DNA]</scope>
    <source>
        <strain evidence="2 3">DSM 19971</strain>
    </source>
</reference>
<sequence>MSLTVTPTEQFKTTRIAIALIEPLNSKAITKRMLLANVLEAASELFPTQKAVAEELSKMYGAGFGITVERRGNVHILNCVFDCVNERYLADKEGLLKGAFAFLKQCIFEPLAFNGEFDHATFERQKKNLGFYMQTVRDDKQLYAALALQKIHFSDEAQKSPSFGTYEQLEKITPKALYDYYTECIRKDQIEVVVSGNVDKIECEKLARELPFTKRQAFSGTLFYNQNSRLKVNEKDEHQPVVQGKLDLAYSLPVYYRENGYYAALVFNGIFGGLPLSKLFMNVREKASLAYYANSSYDSFRGFVSVQTGIQAKDKNATREIISKQLDDMKNGEITQQEFRDTKEALQNSFLSRLDSPANNLEQNLVNILMKKSVSVQEWQKELNAVNFEDVVEVARKTELQSIYFLDGEVS</sequence>
<dbReference type="Proteomes" id="UP000051155">
    <property type="component" value="Unassembled WGS sequence"/>
</dbReference>
<organism evidence="2 3">
    <name type="scientific">Liquorilactobacillus uvarum DSM 19971</name>
    <dbReference type="NCBI Taxonomy" id="1423812"/>
    <lineage>
        <taxon>Bacteria</taxon>
        <taxon>Bacillati</taxon>
        <taxon>Bacillota</taxon>
        <taxon>Bacilli</taxon>
        <taxon>Lactobacillales</taxon>
        <taxon>Lactobacillaceae</taxon>
        <taxon>Liquorilactobacillus</taxon>
    </lineage>
</organism>
<dbReference type="Gene3D" id="3.30.830.10">
    <property type="entry name" value="Metalloenzyme, LuxS/M16 peptidase-like"/>
    <property type="match status" value="2"/>
</dbReference>
<dbReference type="EMBL" id="AZEG01000002">
    <property type="protein sequence ID" value="KRL38823.1"/>
    <property type="molecule type" value="Genomic_DNA"/>
</dbReference>